<sequence>MAQSIYMAGVLVGAVVFGSLSDRFGRRVILTWCYLQMAVTGTCTAFSPNFITYCIFRFLTGMALSGVGLNTTSLIVEWIPTRVRTIAGAIIGYFYTSGQIVLAGLAYSIPNWRHLQLTVSVPFFVYFLYSWWIPESARWLVMAGKPEQAVMVLKRVAKLNGKTKEGEKLSVETLGKDLKKEVTASKSKYSVTDLGRTPLIRRISICMTFVWFSTSFAYYGLAMDLQNFGISIYLIQVIFGAVDIPAKLISTITMSYIGRRITQTASLILAGTMILANIFVPYEMQTLRTSLAVLGKGSLACSFSCAFLYTSELYPTVIRQSGLGYVSTMARLGGIVAPMVKITSEYYPFLPLIIYGGAAMTSGIIACFLPETLNEALPDTIEEVENKIKKIKTLSNNGMTEKILLQDAVSTTC</sequence>
<feature type="transmembrane region" description="Helical" evidence="5">
    <location>
        <begin position="58"/>
        <end position="79"/>
    </location>
</feature>
<proteinExistence type="predicted"/>
<dbReference type="Gene3D" id="1.20.1250.20">
    <property type="entry name" value="MFS general substrate transporter like domains"/>
    <property type="match status" value="1"/>
</dbReference>
<evidence type="ECO:0000259" key="6">
    <source>
        <dbReference type="PROSITE" id="PS50850"/>
    </source>
</evidence>
<dbReference type="EMBL" id="JANPWB010000013">
    <property type="protein sequence ID" value="KAJ1105707.1"/>
    <property type="molecule type" value="Genomic_DNA"/>
</dbReference>
<feature type="transmembrane region" description="Helical" evidence="5">
    <location>
        <begin position="32"/>
        <end position="52"/>
    </location>
</feature>
<feature type="domain" description="Major facilitator superfamily (MFS) profile" evidence="6">
    <location>
        <begin position="1"/>
        <end position="374"/>
    </location>
</feature>
<dbReference type="InterPro" id="IPR005828">
    <property type="entry name" value="MFS_sugar_transport-like"/>
</dbReference>
<dbReference type="PROSITE" id="PS50850">
    <property type="entry name" value="MFS"/>
    <property type="match status" value="1"/>
</dbReference>
<dbReference type="GO" id="GO:0016020">
    <property type="term" value="C:membrane"/>
    <property type="evidence" value="ECO:0007669"/>
    <property type="project" value="UniProtKB-SubCell"/>
</dbReference>
<evidence type="ECO:0000313" key="7">
    <source>
        <dbReference type="EMBL" id="KAJ1105707.1"/>
    </source>
</evidence>
<evidence type="ECO:0000256" key="4">
    <source>
        <dbReference type="ARBA" id="ARBA00023136"/>
    </source>
</evidence>
<feature type="transmembrane region" description="Helical" evidence="5">
    <location>
        <begin position="261"/>
        <end position="279"/>
    </location>
</feature>
<keyword evidence="4 5" id="KW-0472">Membrane</keyword>
<name>A0AAV7MTM5_PLEWA</name>
<feature type="transmembrane region" description="Helical" evidence="5">
    <location>
        <begin position="115"/>
        <end position="133"/>
    </location>
</feature>
<organism evidence="7 8">
    <name type="scientific">Pleurodeles waltl</name>
    <name type="common">Iberian ribbed newt</name>
    <dbReference type="NCBI Taxonomy" id="8319"/>
    <lineage>
        <taxon>Eukaryota</taxon>
        <taxon>Metazoa</taxon>
        <taxon>Chordata</taxon>
        <taxon>Craniata</taxon>
        <taxon>Vertebrata</taxon>
        <taxon>Euteleostomi</taxon>
        <taxon>Amphibia</taxon>
        <taxon>Batrachia</taxon>
        <taxon>Caudata</taxon>
        <taxon>Salamandroidea</taxon>
        <taxon>Salamandridae</taxon>
        <taxon>Pleurodelinae</taxon>
        <taxon>Pleurodeles</taxon>
    </lineage>
</organism>
<evidence type="ECO:0000256" key="3">
    <source>
        <dbReference type="ARBA" id="ARBA00022989"/>
    </source>
</evidence>
<evidence type="ECO:0000313" key="8">
    <source>
        <dbReference type="Proteomes" id="UP001066276"/>
    </source>
</evidence>
<evidence type="ECO:0000256" key="5">
    <source>
        <dbReference type="SAM" id="Phobius"/>
    </source>
</evidence>
<gene>
    <name evidence="7" type="ORF">NDU88_003112</name>
</gene>
<keyword evidence="8" id="KW-1185">Reference proteome</keyword>
<accession>A0AAV7MTM5</accession>
<dbReference type="InterPro" id="IPR036259">
    <property type="entry name" value="MFS_trans_sf"/>
</dbReference>
<dbReference type="GO" id="GO:0022857">
    <property type="term" value="F:transmembrane transporter activity"/>
    <property type="evidence" value="ECO:0007669"/>
    <property type="project" value="InterPro"/>
</dbReference>
<reference evidence="7" key="1">
    <citation type="journal article" date="2022" name="bioRxiv">
        <title>Sequencing and chromosome-scale assembly of the giantPleurodeles waltlgenome.</title>
        <authorList>
            <person name="Brown T."/>
            <person name="Elewa A."/>
            <person name="Iarovenko S."/>
            <person name="Subramanian E."/>
            <person name="Araus A.J."/>
            <person name="Petzold A."/>
            <person name="Susuki M."/>
            <person name="Suzuki K.-i.T."/>
            <person name="Hayashi T."/>
            <person name="Toyoda A."/>
            <person name="Oliveira C."/>
            <person name="Osipova E."/>
            <person name="Leigh N.D."/>
            <person name="Simon A."/>
            <person name="Yun M.H."/>
        </authorList>
    </citation>
    <scope>NUCLEOTIDE SEQUENCE</scope>
    <source>
        <strain evidence="7">20211129_DDA</strain>
        <tissue evidence="7">Liver</tissue>
    </source>
</reference>
<dbReference type="SUPFAM" id="SSF103473">
    <property type="entry name" value="MFS general substrate transporter"/>
    <property type="match status" value="1"/>
</dbReference>
<protein>
    <recommendedName>
        <fullName evidence="6">Major facilitator superfamily (MFS) profile domain-containing protein</fullName>
    </recommendedName>
</protein>
<feature type="transmembrane region" description="Helical" evidence="5">
    <location>
        <begin position="203"/>
        <end position="222"/>
    </location>
</feature>
<evidence type="ECO:0000256" key="2">
    <source>
        <dbReference type="ARBA" id="ARBA00022692"/>
    </source>
</evidence>
<dbReference type="AlphaFoldDB" id="A0AAV7MTM5"/>
<dbReference type="InterPro" id="IPR020846">
    <property type="entry name" value="MFS_dom"/>
</dbReference>
<keyword evidence="3 5" id="KW-1133">Transmembrane helix</keyword>
<comment type="subcellular location">
    <subcellularLocation>
        <location evidence="1">Membrane</location>
        <topology evidence="1">Multi-pass membrane protein</topology>
    </subcellularLocation>
</comment>
<evidence type="ECO:0000256" key="1">
    <source>
        <dbReference type="ARBA" id="ARBA00004141"/>
    </source>
</evidence>
<feature type="transmembrane region" description="Helical" evidence="5">
    <location>
        <begin position="6"/>
        <end position="25"/>
    </location>
</feature>
<dbReference type="Proteomes" id="UP001066276">
    <property type="component" value="Chromosome 9"/>
</dbReference>
<feature type="transmembrane region" description="Helical" evidence="5">
    <location>
        <begin position="346"/>
        <end position="369"/>
    </location>
</feature>
<feature type="transmembrane region" description="Helical" evidence="5">
    <location>
        <begin position="228"/>
        <end position="249"/>
    </location>
</feature>
<dbReference type="Pfam" id="PF00083">
    <property type="entry name" value="Sugar_tr"/>
    <property type="match status" value="1"/>
</dbReference>
<dbReference type="FunFam" id="1.20.1250.20:FF:000023">
    <property type="entry name" value="Solute carrier family 22 member 6"/>
    <property type="match status" value="1"/>
</dbReference>
<dbReference type="PANTHER" id="PTHR24064">
    <property type="entry name" value="SOLUTE CARRIER FAMILY 22 MEMBER"/>
    <property type="match status" value="1"/>
</dbReference>
<keyword evidence="2 5" id="KW-0812">Transmembrane</keyword>
<feature type="transmembrane region" description="Helical" evidence="5">
    <location>
        <begin position="86"/>
        <end position="109"/>
    </location>
</feature>
<comment type="caution">
    <text evidence="7">The sequence shown here is derived from an EMBL/GenBank/DDBJ whole genome shotgun (WGS) entry which is preliminary data.</text>
</comment>